<proteinExistence type="predicted"/>
<dbReference type="Proteomes" id="UP001386955">
    <property type="component" value="Unassembled WGS sequence"/>
</dbReference>
<dbReference type="GO" id="GO:0080153">
    <property type="term" value="P:negative regulation of reductive pentose-phosphate cycle"/>
    <property type="evidence" value="ECO:0007669"/>
    <property type="project" value="TreeGrafter"/>
</dbReference>
<feature type="domain" description="CP12" evidence="3">
    <location>
        <begin position="205"/>
        <end position="274"/>
    </location>
</feature>
<name>A0AAN9SAT0_PSOTE</name>
<feature type="disulfide bond" evidence="1">
    <location>
        <begin position="260"/>
        <end position="269"/>
    </location>
</feature>
<reference evidence="4 5" key="1">
    <citation type="submission" date="2024-01" db="EMBL/GenBank/DDBJ databases">
        <title>The genomes of 5 underutilized Papilionoideae crops provide insights into root nodulation and disease resistanc.</title>
        <authorList>
            <person name="Jiang F."/>
        </authorList>
    </citation>
    <scope>NUCLEOTIDE SEQUENCE [LARGE SCALE GENOMIC DNA]</scope>
    <source>
        <strain evidence="4">DUOXIRENSHENG_FW03</strain>
        <tissue evidence="4">Leaves</tissue>
    </source>
</reference>
<dbReference type="InterPro" id="IPR003823">
    <property type="entry name" value="CP12_dom"/>
</dbReference>
<evidence type="ECO:0000259" key="3">
    <source>
        <dbReference type="SMART" id="SM01093"/>
    </source>
</evidence>
<keyword evidence="5" id="KW-1185">Reference proteome</keyword>
<protein>
    <recommendedName>
        <fullName evidence="3">CP12 domain-containing protein</fullName>
    </recommendedName>
</protein>
<evidence type="ECO:0000313" key="5">
    <source>
        <dbReference type="Proteomes" id="UP001386955"/>
    </source>
</evidence>
<sequence>MAGPRIAHATLKGPSVVKEIIIGITLGIAAGSVWKMHHWNEQRKVRTFYDLLEKGEIGVVAEEHYVKKVVTFKIPTSLKMGLSQMRKVISFAFCQSKVVAPGIVTSGDKASGFMRAAISAVHSLSPHNKTTLLIYVLQHSQVGSCRNKIMATIAGGVSLSSPRRVFGSAKGADSAHKAQSMRFPAVWRPISLAKGWPVRATPEKISEKVEESIKSAEEACSGGGGEAECAAAWDEVEELSAAASHAREKQKQSDPLENYCKENPETDECRTYDN</sequence>
<evidence type="ECO:0000256" key="1">
    <source>
        <dbReference type="PIRSR" id="PIRSR639314-50"/>
    </source>
</evidence>
<feature type="disulfide bond" evidence="1">
    <location>
        <begin position="220"/>
        <end position="229"/>
    </location>
</feature>
<feature type="compositionally biased region" description="Basic and acidic residues" evidence="2">
    <location>
        <begin position="245"/>
        <end position="274"/>
    </location>
</feature>
<dbReference type="InterPro" id="IPR039314">
    <property type="entry name" value="CP12-like"/>
</dbReference>
<gene>
    <name evidence="4" type="ORF">VNO78_20668</name>
</gene>
<evidence type="ECO:0000256" key="2">
    <source>
        <dbReference type="SAM" id="MobiDB-lite"/>
    </source>
</evidence>
<accession>A0AAN9SAT0</accession>
<dbReference type="AlphaFoldDB" id="A0AAN9SAT0"/>
<feature type="region of interest" description="Disordered" evidence="2">
    <location>
        <begin position="240"/>
        <end position="274"/>
    </location>
</feature>
<dbReference type="PANTHER" id="PTHR33921:SF15">
    <property type="entry name" value="CALVIN CYCLE PROTEIN CP12-2, CHLOROPLASTIC"/>
    <property type="match status" value="1"/>
</dbReference>
<dbReference type="PANTHER" id="PTHR33921">
    <property type="entry name" value="CALVIN CYCLE PROTEIN CP12-2, CHLOROPLASTIC"/>
    <property type="match status" value="1"/>
</dbReference>
<dbReference type="Pfam" id="PF02672">
    <property type="entry name" value="CP12"/>
    <property type="match status" value="1"/>
</dbReference>
<dbReference type="GO" id="GO:0009507">
    <property type="term" value="C:chloroplast"/>
    <property type="evidence" value="ECO:0007669"/>
    <property type="project" value="TreeGrafter"/>
</dbReference>
<dbReference type="SMART" id="SM01093">
    <property type="entry name" value="CP12"/>
    <property type="match status" value="1"/>
</dbReference>
<organism evidence="4 5">
    <name type="scientific">Psophocarpus tetragonolobus</name>
    <name type="common">Winged bean</name>
    <name type="synonym">Dolichos tetragonolobus</name>
    <dbReference type="NCBI Taxonomy" id="3891"/>
    <lineage>
        <taxon>Eukaryota</taxon>
        <taxon>Viridiplantae</taxon>
        <taxon>Streptophyta</taxon>
        <taxon>Embryophyta</taxon>
        <taxon>Tracheophyta</taxon>
        <taxon>Spermatophyta</taxon>
        <taxon>Magnoliopsida</taxon>
        <taxon>eudicotyledons</taxon>
        <taxon>Gunneridae</taxon>
        <taxon>Pentapetalae</taxon>
        <taxon>rosids</taxon>
        <taxon>fabids</taxon>
        <taxon>Fabales</taxon>
        <taxon>Fabaceae</taxon>
        <taxon>Papilionoideae</taxon>
        <taxon>50 kb inversion clade</taxon>
        <taxon>NPAAA clade</taxon>
        <taxon>indigoferoid/millettioid clade</taxon>
        <taxon>Phaseoleae</taxon>
        <taxon>Psophocarpus</taxon>
    </lineage>
</organism>
<keyword evidence="1" id="KW-1015">Disulfide bond</keyword>
<comment type="caution">
    <text evidence="4">The sequence shown here is derived from an EMBL/GenBank/DDBJ whole genome shotgun (WGS) entry which is preliminary data.</text>
</comment>
<dbReference type="EMBL" id="JAYMYS010000005">
    <property type="protein sequence ID" value="KAK7392236.1"/>
    <property type="molecule type" value="Genomic_DNA"/>
</dbReference>
<evidence type="ECO:0000313" key="4">
    <source>
        <dbReference type="EMBL" id="KAK7392236.1"/>
    </source>
</evidence>